<dbReference type="RefSeq" id="WP_209600766.1">
    <property type="nucleotide sequence ID" value="NZ_JAGILA010000001.1"/>
</dbReference>
<protein>
    <submittedName>
        <fullName evidence="8">Phosphonate transport system permease protein</fullName>
    </submittedName>
</protein>
<keyword evidence="4 6" id="KW-1133">Transmembrane helix</keyword>
<organism evidence="8 9">
    <name type="scientific">Sinorhizobium kostiense</name>
    <dbReference type="NCBI Taxonomy" id="76747"/>
    <lineage>
        <taxon>Bacteria</taxon>
        <taxon>Pseudomonadati</taxon>
        <taxon>Pseudomonadota</taxon>
        <taxon>Alphaproteobacteria</taxon>
        <taxon>Hyphomicrobiales</taxon>
        <taxon>Rhizobiaceae</taxon>
        <taxon>Sinorhizobium/Ensifer group</taxon>
        <taxon>Sinorhizobium</taxon>
    </lineage>
</organism>
<dbReference type="InterPro" id="IPR035906">
    <property type="entry name" value="MetI-like_sf"/>
</dbReference>
<evidence type="ECO:0000256" key="1">
    <source>
        <dbReference type="ARBA" id="ARBA00004651"/>
    </source>
</evidence>
<evidence type="ECO:0000256" key="6">
    <source>
        <dbReference type="RuleBase" id="RU363032"/>
    </source>
</evidence>
<dbReference type="PROSITE" id="PS50928">
    <property type="entry name" value="ABC_TM1"/>
    <property type="match status" value="1"/>
</dbReference>
<name>A0ABS4QVP5_9HYPH</name>
<evidence type="ECO:0000313" key="8">
    <source>
        <dbReference type="EMBL" id="MBP2234544.1"/>
    </source>
</evidence>
<feature type="transmembrane region" description="Helical" evidence="6">
    <location>
        <begin position="34"/>
        <end position="51"/>
    </location>
</feature>
<dbReference type="InterPro" id="IPR000515">
    <property type="entry name" value="MetI-like"/>
</dbReference>
<feature type="transmembrane region" description="Helical" evidence="6">
    <location>
        <begin position="312"/>
        <end position="338"/>
    </location>
</feature>
<dbReference type="Pfam" id="PF00528">
    <property type="entry name" value="BPD_transp_1"/>
    <property type="match status" value="1"/>
</dbReference>
<keyword evidence="5 6" id="KW-0472">Membrane</keyword>
<keyword evidence="3 6" id="KW-0812">Transmembrane</keyword>
<evidence type="ECO:0000256" key="4">
    <source>
        <dbReference type="ARBA" id="ARBA00022989"/>
    </source>
</evidence>
<dbReference type="EMBL" id="JAGILA010000001">
    <property type="protein sequence ID" value="MBP2234544.1"/>
    <property type="molecule type" value="Genomic_DNA"/>
</dbReference>
<keyword evidence="9" id="KW-1185">Reference proteome</keyword>
<proteinExistence type="inferred from homology"/>
<dbReference type="Proteomes" id="UP000730739">
    <property type="component" value="Unassembled WGS sequence"/>
</dbReference>
<evidence type="ECO:0000256" key="5">
    <source>
        <dbReference type="ARBA" id="ARBA00023136"/>
    </source>
</evidence>
<dbReference type="PANTHER" id="PTHR30043">
    <property type="entry name" value="PHOSPHONATES TRANSPORT SYSTEM PERMEASE PROTEIN"/>
    <property type="match status" value="1"/>
</dbReference>
<evidence type="ECO:0000256" key="3">
    <source>
        <dbReference type="ARBA" id="ARBA00022692"/>
    </source>
</evidence>
<evidence type="ECO:0000313" key="9">
    <source>
        <dbReference type="Proteomes" id="UP000730739"/>
    </source>
</evidence>
<evidence type="ECO:0000259" key="7">
    <source>
        <dbReference type="PROSITE" id="PS50928"/>
    </source>
</evidence>
<evidence type="ECO:0000256" key="2">
    <source>
        <dbReference type="ARBA" id="ARBA00022448"/>
    </source>
</evidence>
<comment type="subcellular location">
    <subcellularLocation>
        <location evidence="1 6">Cell membrane</location>
        <topology evidence="1 6">Multi-pass membrane protein</topology>
    </subcellularLocation>
</comment>
<dbReference type="InterPro" id="IPR005769">
    <property type="entry name" value="PhnE/PtxC"/>
</dbReference>
<sequence>MIASTKPSVLEMEAIAARHPHLLRSSSEKRLKPLLIGIGVVAYLVFSWWFFSIGHVLATANWGIAGTYLADWVSYEIRPDIEIAPDGAMSVSYQRNSPLGKNPAPKWVSLERHTVTRTIELPAADKVEKPKANSSFSFMAPRAALGKTAEPAPRPTLNQSRTEEIVTRAVVIYDRLTRIEVADKLVTASHAGETFRMTVDGGAAVTPLGPLPQWATQKRPGEKIILSFGLTGWAEVEGDEVSIRNRFFGWANFLFDANSPFFGKSYGEVASLMLFGERIDPHRSNLALAWNNILYNAEWQHLDVWTKLLQTIVMAFVGTLFASLAAFPLCFLAARNITPSGIANQAIKRFFDFLRSVDMFIWALFFTRAFGPGPLAGISAIFFTDTGTLGKLYSEALENIDDKQREGVKSVGAAPIAVQRFGVLPQVLPVFASQALYFWESNTRSATIIGAVGAGGIGLKLWEAMRTNSDWENVAYMVLLILMVVFIFDSISNACRSRLMGRKVQ</sequence>
<dbReference type="NCBIfam" id="TIGR01097">
    <property type="entry name" value="PhnE"/>
    <property type="match status" value="1"/>
</dbReference>
<gene>
    <name evidence="8" type="ORF">J2Z31_001034</name>
</gene>
<reference evidence="8 9" key="1">
    <citation type="submission" date="2021-03" db="EMBL/GenBank/DDBJ databases">
        <title>Genomic Encyclopedia of Type Strains, Phase IV (KMG-IV): sequencing the most valuable type-strain genomes for metagenomic binning, comparative biology and taxonomic classification.</title>
        <authorList>
            <person name="Goeker M."/>
        </authorList>
    </citation>
    <scope>NUCLEOTIDE SEQUENCE [LARGE SCALE GENOMIC DNA]</scope>
    <source>
        <strain evidence="8 9">DSM 13372</strain>
    </source>
</reference>
<dbReference type="SUPFAM" id="SSF161098">
    <property type="entry name" value="MetI-like"/>
    <property type="match status" value="1"/>
</dbReference>
<comment type="caution">
    <text evidence="8">The sequence shown here is derived from an EMBL/GenBank/DDBJ whole genome shotgun (WGS) entry which is preliminary data.</text>
</comment>
<feature type="domain" description="ABC transmembrane type-1" evidence="7">
    <location>
        <begin position="308"/>
        <end position="492"/>
    </location>
</feature>
<accession>A0ABS4QVP5</accession>
<feature type="transmembrane region" description="Helical" evidence="6">
    <location>
        <begin position="359"/>
        <end position="383"/>
    </location>
</feature>
<dbReference type="Gene3D" id="1.10.3720.10">
    <property type="entry name" value="MetI-like"/>
    <property type="match status" value="1"/>
</dbReference>
<feature type="transmembrane region" description="Helical" evidence="6">
    <location>
        <begin position="474"/>
        <end position="495"/>
    </location>
</feature>
<keyword evidence="2 6" id="KW-0813">Transport</keyword>
<comment type="similarity">
    <text evidence="6">Belongs to the binding-protein-dependent transport system permease family.</text>
</comment>
<dbReference type="PANTHER" id="PTHR30043:SF9">
    <property type="entry name" value="PHOSPHONATES TRANSPORT SYSTEM PERMEASE PROTEIN"/>
    <property type="match status" value="1"/>
</dbReference>